<dbReference type="RefSeq" id="WP_114453385.1">
    <property type="nucleotide sequence ID" value="NZ_QPJC01000007.1"/>
</dbReference>
<evidence type="ECO:0000313" key="2">
    <source>
        <dbReference type="Proteomes" id="UP000253495"/>
    </source>
</evidence>
<reference evidence="1 2" key="1">
    <citation type="submission" date="2018-07" db="EMBL/GenBank/DDBJ databases">
        <title>Genomic Encyclopedia of Type Strains, Phase III (KMG-III): the genomes of soil and plant-associated and newly described type strains.</title>
        <authorList>
            <person name="Whitman W."/>
        </authorList>
    </citation>
    <scope>NUCLEOTIDE SEQUENCE [LARGE SCALE GENOMIC DNA]</scope>
    <source>
        <strain evidence="1 2">CECT 8575</strain>
    </source>
</reference>
<keyword evidence="2" id="KW-1185">Reference proteome</keyword>
<protein>
    <submittedName>
        <fullName evidence="1">Uncharacterized protein</fullName>
    </submittedName>
</protein>
<dbReference type="OrthoDB" id="3698724at2"/>
<gene>
    <name evidence="1" type="ORF">DFQ14_10750</name>
</gene>
<dbReference type="EMBL" id="QPJC01000007">
    <property type="protein sequence ID" value="RCW43163.1"/>
    <property type="molecule type" value="Genomic_DNA"/>
</dbReference>
<name>A0A368VUM8_9ACTN</name>
<dbReference type="Proteomes" id="UP000253495">
    <property type="component" value="Unassembled WGS sequence"/>
</dbReference>
<accession>A0A368VUM8</accession>
<evidence type="ECO:0000313" key="1">
    <source>
        <dbReference type="EMBL" id="RCW43163.1"/>
    </source>
</evidence>
<organism evidence="1 2">
    <name type="scientific">Halopolyspora algeriensis</name>
    <dbReference type="NCBI Taxonomy" id="1500506"/>
    <lineage>
        <taxon>Bacteria</taxon>
        <taxon>Bacillati</taxon>
        <taxon>Actinomycetota</taxon>
        <taxon>Actinomycetes</taxon>
        <taxon>Actinomycetes incertae sedis</taxon>
        <taxon>Halopolyspora</taxon>
    </lineage>
</organism>
<comment type="caution">
    <text evidence="1">The sequence shown here is derived from an EMBL/GenBank/DDBJ whole genome shotgun (WGS) entry which is preliminary data.</text>
</comment>
<proteinExistence type="predicted"/>
<dbReference type="AlphaFoldDB" id="A0A368VUM8"/>
<sequence length="72" mass="8692">MSDGDVFSRRWVLNEDELLTMLWRCHGGENPDVVLVELYAQRGQSRPRRTYPLWARAPRSSRHIRRENRLER</sequence>